<feature type="compositionally biased region" description="Polar residues" evidence="1">
    <location>
        <begin position="467"/>
        <end position="495"/>
    </location>
</feature>
<feature type="region of interest" description="Disordered" evidence="1">
    <location>
        <begin position="561"/>
        <end position="595"/>
    </location>
</feature>
<feature type="compositionally biased region" description="Low complexity" evidence="1">
    <location>
        <begin position="434"/>
        <end position="461"/>
    </location>
</feature>
<dbReference type="STRING" id="568069.A0A1J1IMT7"/>
<name>A0A1J1IMT7_9DIPT</name>
<feature type="region of interest" description="Disordered" evidence="1">
    <location>
        <begin position="381"/>
        <end position="495"/>
    </location>
</feature>
<feature type="compositionally biased region" description="Low complexity" evidence="1">
    <location>
        <begin position="401"/>
        <end position="415"/>
    </location>
</feature>
<reference evidence="2 3" key="1">
    <citation type="submission" date="2015-04" db="EMBL/GenBank/DDBJ databases">
        <authorList>
            <person name="Syromyatnikov M.Y."/>
            <person name="Popov V.N."/>
        </authorList>
    </citation>
    <scope>NUCLEOTIDE SEQUENCE [LARGE SCALE GENOMIC DNA]</scope>
</reference>
<gene>
    <name evidence="2" type="ORF">CLUMA_CG014111</name>
</gene>
<feature type="region of interest" description="Disordered" evidence="1">
    <location>
        <begin position="646"/>
        <end position="671"/>
    </location>
</feature>
<feature type="compositionally biased region" description="Polar residues" evidence="1">
    <location>
        <begin position="646"/>
        <end position="660"/>
    </location>
</feature>
<dbReference type="EMBL" id="CVRI01000054">
    <property type="protein sequence ID" value="CRL00860.1"/>
    <property type="molecule type" value="Genomic_DNA"/>
</dbReference>
<protein>
    <submittedName>
        <fullName evidence="2">CLUMA_CG014111, isoform A</fullName>
    </submittedName>
</protein>
<sequence length="849" mass="95286">MENLEENIPAIENLSTRNLTITEDDGKKIKNESDNLAEEVDPESLLLGNNVDEEIHSNQTDDETENFFVDDVPEHDQNFYWFDNEEGNEDTEKFFSHEITDSDESEPINFFVHEKSGNGSSELSDSSAENLFGTEEYHSDDDPDKYFINEEVEKDISENFNEQISEEEAENLIIDAEFERKSDSEDQIDDLDLKNSKKTSKEGGSSQTSDGIFDIEKRMTLLRARNEFISKSPIKSTSSPRNIVNSYKRRAMIKHIPALKVLKVSHDESEIIEESSSGSIDSREPENDLSNLKEKQQSNTNIFLDNKLEKCGTTLKKIKVPTNQDLKNSFEVSSTIPTSSSFPTLIPSSEKASNFPIHLSMHSKYHPTIYAHLSVQKSVNSNQNKLQSSTQQITRTTPALSQSSASSIQIKSQASDQPQSLVSSTSSQPKTRHSASAPPRPQTSSSSSSAQPRPQTPTSSSLLHSRPQASVSAQSKPQPSTSAHSLPPSQLSSLTHPRPQAWVVSAKYQPSKFEQALASSQLSSLSQSKPQSWVSAQFKIHHSASEQSPTSFKLSNAVQARHKTSTSVPSSSLSKCQSTSNSDSEKIKSKNNELQTNRSVHLSVVQEKPIKTTNFPKKISPLVVRTQNSHHGKYDFINERIVDPKTQQDSSTTPELCQSHHNNDLRPPQTNPFIVRSKPSPMQLSSSDSPTLHDRFEIPIPKIITPPFKYTIPQDLLASDDDKVMTKEQITLNNRKADSSENSCSTPDLFVFDNEHQQEEEEDEAVKKVQNVRNRRKSALVPKKDDGDIEFEEPSMELPIRPKGNIELIDNLAKYRALVHNLLMKLNMPSIDFNGLSDDYINLYKIYRH</sequence>
<accession>A0A1J1IMT7</accession>
<feature type="compositionally biased region" description="Basic and acidic residues" evidence="1">
    <location>
        <begin position="24"/>
        <end position="33"/>
    </location>
</feature>
<keyword evidence="3" id="KW-1185">Reference proteome</keyword>
<proteinExistence type="predicted"/>
<feature type="compositionally biased region" description="Low complexity" evidence="1">
    <location>
        <begin position="565"/>
        <end position="574"/>
    </location>
</feature>
<dbReference type="Proteomes" id="UP000183832">
    <property type="component" value="Unassembled WGS sequence"/>
</dbReference>
<evidence type="ECO:0000313" key="3">
    <source>
        <dbReference type="Proteomes" id="UP000183832"/>
    </source>
</evidence>
<dbReference type="AlphaFoldDB" id="A0A1J1IMT7"/>
<feature type="region of interest" description="Disordered" evidence="1">
    <location>
        <begin position="180"/>
        <end position="212"/>
    </location>
</feature>
<feature type="region of interest" description="Disordered" evidence="1">
    <location>
        <begin position="19"/>
        <end position="41"/>
    </location>
</feature>
<feature type="compositionally biased region" description="Polar residues" evidence="1">
    <location>
        <begin position="381"/>
        <end position="400"/>
    </location>
</feature>
<organism evidence="2 3">
    <name type="scientific">Clunio marinus</name>
    <dbReference type="NCBI Taxonomy" id="568069"/>
    <lineage>
        <taxon>Eukaryota</taxon>
        <taxon>Metazoa</taxon>
        <taxon>Ecdysozoa</taxon>
        <taxon>Arthropoda</taxon>
        <taxon>Hexapoda</taxon>
        <taxon>Insecta</taxon>
        <taxon>Pterygota</taxon>
        <taxon>Neoptera</taxon>
        <taxon>Endopterygota</taxon>
        <taxon>Diptera</taxon>
        <taxon>Nematocera</taxon>
        <taxon>Chironomoidea</taxon>
        <taxon>Chironomidae</taxon>
        <taxon>Clunio</taxon>
    </lineage>
</organism>
<evidence type="ECO:0000256" key="1">
    <source>
        <dbReference type="SAM" id="MobiDB-lite"/>
    </source>
</evidence>
<evidence type="ECO:0000313" key="2">
    <source>
        <dbReference type="EMBL" id="CRL00860.1"/>
    </source>
</evidence>
<feature type="compositionally biased region" description="Basic and acidic residues" evidence="1">
    <location>
        <begin position="281"/>
        <end position="295"/>
    </location>
</feature>
<feature type="region of interest" description="Disordered" evidence="1">
    <location>
        <begin position="272"/>
        <end position="295"/>
    </location>
</feature>
<feature type="compositionally biased region" description="Polar residues" evidence="1">
    <location>
        <begin position="416"/>
        <end position="429"/>
    </location>
</feature>
<feature type="compositionally biased region" description="Basic and acidic residues" evidence="1">
    <location>
        <begin position="191"/>
        <end position="201"/>
    </location>
</feature>